<dbReference type="RefSeq" id="WP_160645105.1">
    <property type="nucleotide sequence ID" value="NZ_SIJB01000012.1"/>
</dbReference>
<dbReference type="AlphaFoldDB" id="A0A6N9Q0A6"/>
<dbReference type="GO" id="GO:0004520">
    <property type="term" value="F:DNA endonuclease activity"/>
    <property type="evidence" value="ECO:0007669"/>
    <property type="project" value="InterPro"/>
</dbReference>
<dbReference type="GO" id="GO:0003677">
    <property type="term" value="F:DNA binding"/>
    <property type="evidence" value="ECO:0007669"/>
    <property type="project" value="UniProtKB-KW"/>
</dbReference>
<dbReference type="Gene3D" id="3.30.420.10">
    <property type="entry name" value="Ribonuclease H-like superfamily/Ribonuclease H"/>
    <property type="match status" value="1"/>
</dbReference>
<dbReference type="Proteomes" id="UP000448943">
    <property type="component" value="Unassembled WGS sequence"/>
</dbReference>
<dbReference type="PANTHER" id="PTHR30194">
    <property type="entry name" value="CROSSOVER JUNCTION ENDODEOXYRIBONUCLEASE RUVC"/>
    <property type="match status" value="1"/>
</dbReference>
<evidence type="ECO:0000256" key="11">
    <source>
        <dbReference type="ARBA" id="ARBA00023204"/>
    </source>
</evidence>
<evidence type="ECO:0000256" key="10">
    <source>
        <dbReference type="ARBA" id="ARBA00023172"/>
    </source>
</evidence>
<dbReference type="InterPro" id="IPR002176">
    <property type="entry name" value="X-over_junc_endoDNase_RuvC"/>
</dbReference>
<evidence type="ECO:0000256" key="9">
    <source>
        <dbReference type="ARBA" id="ARBA00023125"/>
    </source>
</evidence>
<keyword evidence="5" id="KW-0255">Endonuclease</keyword>
<protein>
    <submittedName>
        <fullName evidence="12">Crossover junction endodeoxyribonuclease RuvC</fullName>
    </submittedName>
</protein>
<dbReference type="Pfam" id="PF02075">
    <property type="entry name" value="RuvC"/>
    <property type="match status" value="1"/>
</dbReference>
<keyword evidence="6" id="KW-0227">DNA damage</keyword>
<evidence type="ECO:0000313" key="12">
    <source>
        <dbReference type="EMBL" id="NBI28325.1"/>
    </source>
</evidence>
<dbReference type="PANTHER" id="PTHR30194:SF3">
    <property type="entry name" value="CROSSOVER JUNCTION ENDODEOXYRIBONUCLEASE RUVC"/>
    <property type="match status" value="1"/>
</dbReference>
<keyword evidence="8" id="KW-0460">Magnesium</keyword>
<dbReference type="GO" id="GO:0046872">
    <property type="term" value="F:metal ion binding"/>
    <property type="evidence" value="ECO:0007669"/>
    <property type="project" value="UniProtKB-KW"/>
</dbReference>
<organism evidence="12 13">
    <name type="scientific">Chengkuizengella marina</name>
    <dbReference type="NCBI Taxonomy" id="2507566"/>
    <lineage>
        <taxon>Bacteria</taxon>
        <taxon>Bacillati</taxon>
        <taxon>Bacillota</taxon>
        <taxon>Bacilli</taxon>
        <taxon>Bacillales</taxon>
        <taxon>Paenibacillaceae</taxon>
        <taxon>Chengkuizengella</taxon>
    </lineage>
</organism>
<keyword evidence="2" id="KW-0963">Cytoplasm</keyword>
<evidence type="ECO:0000256" key="8">
    <source>
        <dbReference type="ARBA" id="ARBA00022842"/>
    </source>
</evidence>
<reference evidence="12 13" key="1">
    <citation type="submission" date="2019-01" db="EMBL/GenBank/DDBJ databases">
        <title>Chengkuizengella sp. nov., isolated from deep-sea sediment of East Pacific Ocean.</title>
        <authorList>
            <person name="Yang J."/>
            <person name="Lai Q."/>
            <person name="Shao Z."/>
        </authorList>
    </citation>
    <scope>NUCLEOTIDE SEQUENCE [LARGE SCALE GENOMIC DNA]</scope>
    <source>
        <strain evidence="12 13">YPA3-1-1</strain>
    </source>
</reference>
<evidence type="ECO:0000256" key="3">
    <source>
        <dbReference type="ARBA" id="ARBA00022722"/>
    </source>
</evidence>
<dbReference type="GO" id="GO:0006310">
    <property type="term" value="P:DNA recombination"/>
    <property type="evidence" value="ECO:0007669"/>
    <property type="project" value="UniProtKB-KW"/>
</dbReference>
<name>A0A6N9Q0A6_9BACL</name>
<evidence type="ECO:0000256" key="5">
    <source>
        <dbReference type="ARBA" id="ARBA00022759"/>
    </source>
</evidence>
<keyword evidence="11" id="KW-0234">DNA repair</keyword>
<evidence type="ECO:0000256" key="6">
    <source>
        <dbReference type="ARBA" id="ARBA00022763"/>
    </source>
</evidence>
<evidence type="ECO:0000256" key="4">
    <source>
        <dbReference type="ARBA" id="ARBA00022723"/>
    </source>
</evidence>
<dbReference type="SUPFAM" id="SSF53098">
    <property type="entry name" value="Ribonuclease H-like"/>
    <property type="match status" value="1"/>
</dbReference>
<evidence type="ECO:0000256" key="7">
    <source>
        <dbReference type="ARBA" id="ARBA00022801"/>
    </source>
</evidence>
<dbReference type="GO" id="GO:0016787">
    <property type="term" value="F:hydrolase activity"/>
    <property type="evidence" value="ECO:0007669"/>
    <property type="project" value="UniProtKB-KW"/>
</dbReference>
<evidence type="ECO:0000256" key="1">
    <source>
        <dbReference type="ARBA" id="ARBA00009518"/>
    </source>
</evidence>
<accession>A0A6N9Q0A6</accession>
<evidence type="ECO:0000256" key="2">
    <source>
        <dbReference type="ARBA" id="ARBA00022490"/>
    </source>
</evidence>
<dbReference type="OrthoDB" id="9777169at2"/>
<dbReference type="EMBL" id="SIJB01000012">
    <property type="protein sequence ID" value="NBI28325.1"/>
    <property type="molecule type" value="Genomic_DNA"/>
</dbReference>
<dbReference type="GO" id="GO:0006281">
    <property type="term" value="P:DNA repair"/>
    <property type="evidence" value="ECO:0007669"/>
    <property type="project" value="UniProtKB-KW"/>
</dbReference>
<keyword evidence="10" id="KW-0233">DNA recombination</keyword>
<keyword evidence="13" id="KW-1185">Reference proteome</keyword>
<keyword evidence="3" id="KW-0540">Nuclease</keyword>
<keyword evidence="4" id="KW-0479">Metal-binding</keyword>
<proteinExistence type="inferred from homology"/>
<dbReference type="InterPro" id="IPR036397">
    <property type="entry name" value="RNaseH_sf"/>
</dbReference>
<dbReference type="InterPro" id="IPR012337">
    <property type="entry name" value="RNaseH-like_sf"/>
</dbReference>
<gene>
    <name evidence="12" type="ORF">ERL59_05070</name>
</gene>
<sequence length="171" mass="19624">MKILGIDHGTNYTGWSLMEKDKVERFGLLDYTEIEYPAIIPMFYHDIKRLIELVKPQCLVLEKPMHFRNANTVRALVGVYSMAMLAGFNAQIIVKEITPNELKEISKNGRDKWDVAVAIQQKYGLDFDEIAVPIYYKVGKKKGQVRKRLFDPADAIALCWAYNQKIKKGVA</sequence>
<evidence type="ECO:0000313" key="13">
    <source>
        <dbReference type="Proteomes" id="UP000448943"/>
    </source>
</evidence>
<comment type="similarity">
    <text evidence="1">Belongs to the RuvC family.</text>
</comment>
<keyword evidence="7" id="KW-0378">Hydrolase</keyword>
<comment type="caution">
    <text evidence="12">The sequence shown here is derived from an EMBL/GenBank/DDBJ whole genome shotgun (WGS) entry which is preliminary data.</text>
</comment>
<keyword evidence="9" id="KW-0238">DNA-binding</keyword>